<comment type="caution">
    <text evidence="2">The sequence shown here is derived from an EMBL/GenBank/DDBJ whole genome shotgun (WGS) entry which is preliminary data.</text>
</comment>
<dbReference type="PANTHER" id="PTHR12514">
    <property type="entry name" value="ENHANCER OF YELLOW 2 TRANSCRIPTION FACTOR"/>
    <property type="match status" value="1"/>
</dbReference>
<dbReference type="Gene3D" id="1.10.246.140">
    <property type="match status" value="1"/>
</dbReference>
<dbReference type="GO" id="GO:0000124">
    <property type="term" value="C:SAGA complex"/>
    <property type="evidence" value="ECO:0007669"/>
    <property type="project" value="UniProtKB-UniRule"/>
</dbReference>
<dbReference type="GO" id="GO:0006406">
    <property type="term" value="P:mRNA export from nucleus"/>
    <property type="evidence" value="ECO:0007669"/>
    <property type="project" value="UniProtKB-UniRule"/>
</dbReference>
<dbReference type="EMBL" id="LSSM01002289">
    <property type="protein sequence ID" value="OMJ22305.1"/>
    <property type="molecule type" value="Genomic_DNA"/>
</dbReference>
<dbReference type="GO" id="GO:0071819">
    <property type="term" value="C:DUBm complex"/>
    <property type="evidence" value="ECO:0007669"/>
    <property type="project" value="UniProtKB-UniRule"/>
</dbReference>
<comment type="subunit">
    <text evidence="1">Component of the nuclear pore complex (NPC)-associated TREX-2 complex (transcription and export complex 2), composed of at least SUS1, SAC3, THP1, SEM1, and CDC31. TREX-2 contains 2 SUS1 chains. The TREX-2 complex interacts with the nucleoporin NUP1. Component of the 1.8 MDa SAGA transcription coactivator-HAT complex. SAGA is built of 5 distinct domains with specialized functions. Within the SAGA complex, SUS1, SGF11, SGF73 and UBP8 form an additional subcomplex of SAGA called the DUB module (deubiquitination module). Interacts directly with THP1, SAC3, SGF11, and with the RNA polymerase II.</text>
</comment>
<dbReference type="GO" id="GO:0006325">
    <property type="term" value="P:chromatin organization"/>
    <property type="evidence" value="ECO:0007669"/>
    <property type="project" value="UniProtKB-KW"/>
</dbReference>
<dbReference type="InterPro" id="IPR038212">
    <property type="entry name" value="TF_EnY2_sf"/>
</dbReference>
<proteinExistence type="inferred from homology"/>
<dbReference type="GO" id="GO:0000932">
    <property type="term" value="C:P-body"/>
    <property type="evidence" value="ECO:0007669"/>
    <property type="project" value="UniProtKB-SubCell"/>
</dbReference>
<keyword evidence="1" id="KW-0156">Chromatin regulator</keyword>
<name>A0A1R1Y675_9FUNG</name>
<dbReference type="GO" id="GO:0015031">
    <property type="term" value="P:protein transport"/>
    <property type="evidence" value="ECO:0007669"/>
    <property type="project" value="UniProtKB-KW"/>
</dbReference>
<dbReference type="Proteomes" id="UP000187429">
    <property type="component" value="Unassembled WGS sequence"/>
</dbReference>
<keyword evidence="1" id="KW-0963">Cytoplasm</keyword>
<keyword evidence="1" id="KW-0804">Transcription</keyword>
<keyword evidence="3" id="KW-1185">Reference proteome</keyword>
<dbReference type="InterPro" id="IPR018783">
    <property type="entry name" value="TF_ENY2"/>
</dbReference>
<keyword evidence="1" id="KW-0653">Protein transport</keyword>
<dbReference type="Pfam" id="PF10163">
    <property type="entry name" value="EnY2"/>
    <property type="match status" value="1"/>
</dbReference>
<keyword evidence="1" id="KW-0805">Transcription regulation</keyword>
<evidence type="ECO:0000313" key="3">
    <source>
        <dbReference type="Proteomes" id="UP000187429"/>
    </source>
</evidence>
<protein>
    <recommendedName>
        <fullName evidence="1">Transcription and mRNA export factor SUS1</fullName>
    </recommendedName>
</protein>
<keyword evidence="1" id="KW-0811">Translocation</keyword>
<dbReference type="AlphaFoldDB" id="A0A1R1Y675"/>
<gene>
    <name evidence="1" type="primary">SUS1</name>
    <name evidence="2" type="ORF">AYI69_g5442</name>
</gene>
<evidence type="ECO:0000313" key="2">
    <source>
        <dbReference type="EMBL" id="OMJ22305.1"/>
    </source>
</evidence>
<comment type="function">
    <text evidence="1">Involved in mRNA export coupled transcription activation by association with both the TREX-2 and the SAGA complexes. At the promoters, SAGA is required for recruitment of the basal transcription machinery. It influences RNA polymerase II transcriptional activity through different activities such as TBP interaction and promoter selectivity, interaction with transcription activators, and chromatin modification through histone acetylation and deubiquitination. Within the SAGA complex, participates to a subcomplex required for deubiquitination of H2B and for the maintenance of steady-state H3 methylation levels. The TREX-2 complex functions in docking export-competent ribonucleoprotein particles (mRNPs) to the nuclear entrance of the nuclear pore complex (nuclear basket). TREX-2 participates in mRNA export and accurate chromatin positioning in the nucleus by tethering genes to the nuclear periphery. May also be involved in cytoplasmic mRNA decay by interaction with components of P-bodies.</text>
</comment>
<keyword evidence="1" id="KW-0509">mRNA transport</keyword>
<organism evidence="2 3">
    <name type="scientific">Smittium culicis</name>
    <dbReference type="NCBI Taxonomy" id="133412"/>
    <lineage>
        <taxon>Eukaryota</taxon>
        <taxon>Fungi</taxon>
        <taxon>Fungi incertae sedis</taxon>
        <taxon>Zoopagomycota</taxon>
        <taxon>Kickxellomycotina</taxon>
        <taxon>Harpellomycetes</taxon>
        <taxon>Harpellales</taxon>
        <taxon>Legeriomycetaceae</taxon>
        <taxon>Smittium</taxon>
    </lineage>
</organism>
<accession>A0A1R1Y675</accession>
<dbReference type="GO" id="GO:0005654">
    <property type="term" value="C:nucleoplasm"/>
    <property type="evidence" value="ECO:0007669"/>
    <property type="project" value="UniProtKB-SubCell"/>
</dbReference>
<dbReference type="GO" id="GO:0006368">
    <property type="term" value="P:transcription elongation by RNA polymerase II"/>
    <property type="evidence" value="ECO:0007669"/>
    <property type="project" value="UniProtKB-UniRule"/>
</dbReference>
<dbReference type="OrthoDB" id="6221744at2759"/>
<comment type="subcellular location">
    <subcellularLocation>
        <location evidence="1">Nucleus</location>
        <location evidence="1">Nucleoplasm</location>
    </subcellularLocation>
    <subcellularLocation>
        <location evidence="1">Cytoplasm</location>
        <location evidence="1">P-body</location>
    </subcellularLocation>
</comment>
<dbReference type="GO" id="GO:0005643">
    <property type="term" value="C:nuclear pore"/>
    <property type="evidence" value="ECO:0007669"/>
    <property type="project" value="UniProtKB-UniRule"/>
</dbReference>
<keyword evidence="1" id="KW-0539">Nucleus</keyword>
<sequence>MDNQVREEILKRFVDSGERERLYEIVKAKLNARGWQDHVRNHCKEVLKNKDVKAVTVDELCEDVLPYAKNSVSDDVKVETMEQIKSFLNKTLSEVTKE</sequence>
<keyword evidence="1" id="KW-0010">Activator</keyword>
<dbReference type="GO" id="GO:0070390">
    <property type="term" value="C:transcription export complex 2"/>
    <property type="evidence" value="ECO:0007669"/>
    <property type="project" value="UniProtKB-UniRule"/>
</dbReference>
<dbReference type="GO" id="GO:0003713">
    <property type="term" value="F:transcription coactivator activity"/>
    <property type="evidence" value="ECO:0007669"/>
    <property type="project" value="UniProtKB-UniRule"/>
</dbReference>
<reference evidence="3" key="1">
    <citation type="submission" date="2017-01" db="EMBL/GenBank/DDBJ databases">
        <authorList>
            <person name="Wang Y."/>
            <person name="White M."/>
            <person name="Kvist S."/>
            <person name="Moncalvo J.-M."/>
        </authorList>
    </citation>
    <scope>NUCLEOTIDE SEQUENCE [LARGE SCALE GENOMIC DNA]</scope>
    <source>
        <strain evidence="3">ID-206-W2</strain>
    </source>
</reference>
<dbReference type="HAMAP" id="MF_03046">
    <property type="entry name" value="ENY2_Sus1"/>
    <property type="match status" value="1"/>
</dbReference>
<keyword evidence="1" id="KW-0813">Transport</keyword>
<comment type="similarity">
    <text evidence="1">Belongs to the ENY2 family.</text>
</comment>
<evidence type="ECO:0000256" key="1">
    <source>
        <dbReference type="HAMAP-Rule" id="MF_03046"/>
    </source>
</evidence>